<dbReference type="UniPathway" id="UPA00124"/>
<dbReference type="SUPFAM" id="SSF51735">
    <property type="entry name" value="NAD(P)-binding Rossmann-fold domains"/>
    <property type="match status" value="1"/>
</dbReference>
<dbReference type="STRING" id="1176587.A8C56_13910"/>
<sequence length="295" mass="32859">MKVLVTGSNGLVGSYVVKQLLEEGDAVFASSRSADLSGFKSSGYHFIQCNFTDPYAVHTAFERIRPDVVVHSGAMSKPDDCERNQAEAYETNMAGTVQLLLNAADYKSFFIFLSTDFIFNGKEGMHKEEDAPDPLSYYGKTKREAEEAVMEYEYGWAIVRTVFVYGKPLYGRDCFLNMIAKKLQNNEPFRIVNDQERTPTFAEDLAKGISAIINKRATGIFHLSGEEVVTPYQMAMAVAGFMNIQSHRLKPVSTAELNELARRPLKSGLDVTKAKKELGYVPVSFKEGLKRTLAG</sequence>
<keyword evidence="6" id="KW-0521">NADP</keyword>
<dbReference type="GO" id="GO:0019305">
    <property type="term" value="P:dTDP-rhamnose biosynthetic process"/>
    <property type="evidence" value="ECO:0007669"/>
    <property type="project" value="UniProtKB-UniPathway"/>
</dbReference>
<dbReference type="RefSeq" id="WP_067757152.1">
    <property type="nucleotide sequence ID" value="NZ_CP015772.1"/>
</dbReference>
<dbReference type="AlphaFoldDB" id="A0A1A9I4E6"/>
<dbReference type="CDD" id="cd05254">
    <property type="entry name" value="dTDP_HR_like_SDR_e"/>
    <property type="match status" value="1"/>
</dbReference>
<dbReference type="InterPro" id="IPR036291">
    <property type="entry name" value="NAD(P)-bd_dom_sf"/>
</dbReference>
<evidence type="ECO:0000256" key="5">
    <source>
        <dbReference type="ARBA" id="ARBA00048200"/>
    </source>
</evidence>
<dbReference type="EC" id="1.1.1.133" evidence="3 6"/>
<dbReference type="GO" id="GO:0008831">
    <property type="term" value="F:dTDP-4-dehydrorhamnose reductase activity"/>
    <property type="evidence" value="ECO:0007669"/>
    <property type="project" value="UniProtKB-EC"/>
</dbReference>
<keyword evidence="6" id="KW-0560">Oxidoreductase</keyword>
<dbReference type="InterPro" id="IPR029903">
    <property type="entry name" value="RmlD-like-bd"/>
</dbReference>
<comment type="similarity">
    <text evidence="2 6">Belongs to the dTDP-4-dehydrorhamnose reductase family.</text>
</comment>
<dbReference type="PANTHER" id="PTHR10491:SF4">
    <property type="entry name" value="METHIONINE ADENOSYLTRANSFERASE 2 SUBUNIT BETA"/>
    <property type="match status" value="1"/>
</dbReference>
<evidence type="ECO:0000256" key="2">
    <source>
        <dbReference type="ARBA" id="ARBA00010944"/>
    </source>
</evidence>
<name>A0A1A9I4E6_9BACT</name>
<feature type="domain" description="RmlD-like substrate binding" evidence="7">
    <location>
        <begin position="1"/>
        <end position="294"/>
    </location>
</feature>
<dbReference type="GO" id="GO:0005829">
    <property type="term" value="C:cytosol"/>
    <property type="evidence" value="ECO:0007669"/>
    <property type="project" value="TreeGrafter"/>
</dbReference>
<evidence type="ECO:0000259" key="7">
    <source>
        <dbReference type="Pfam" id="PF04321"/>
    </source>
</evidence>
<dbReference type="Proteomes" id="UP000077667">
    <property type="component" value="Chromosome"/>
</dbReference>
<gene>
    <name evidence="8" type="ORF">A8C56_13910</name>
</gene>
<evidence type="ECO:0000256" key="3">
    <source>
        <dbReference type="ARBA" id="ARBA00012929"/>
    </source>
</evidence>
<dbReference type="InterPro" id="IPR005913">
    <property type="entry name" value="dTDP_dehydrorham_reduct"/>
</dbReference>
<comment type="catalytic activity">
    <reaction evidence="5">
        <text>dTDP-beta-L-rhamnose + NADP(+) = dTDP-4-dehydro-beta-L-rhamnose + NADPH + H(+)</text>
        <dbReference type="Rhea" id="RHEA:21796"/>
        <dbReference type="ChEBI" id="CHEBI:15378"/>
        <dbReference type="ChEBI" id="CHEBI:57510"/>
        <dbReference type="ChEBI" id="CHEBI:57783"/>
        <dbReference type="ChEBI" id="CHEBI:58349"/>
        <dbReference type="ChEBI" id="CHEBI:62830"/>
        <dbReference type="EC" id="1.1.1.133"/>
    </reaction>
</comment>
<dbReference type="PANTHER" id="PTHR10491">
    <property type="entry name" value="DTDP-4-DEHYDRORHAMNOSE REDUCTASE"/>
    <property type="match status" value="1"/>
</dbReference>
<reference evidence="8 9" key="1">
    <citation type="submission" date="2016-05" db="EMBL/GenBank/DDBJ databases">
        <title>Niabella ginsenosidivorans BS26 whole genome sequencing.</title>
        <authorList>
            <person name="Im W.T."/>
            <person name="Siddiqi M.Z."/>
        </authorList>
    </citation>
    <scope>NUCLEOTIDE SEQUENCE [LARGE SCALE GENOMIC DNA]</scope>
    <source>
        <strain evidence="8 9">BS26</strain>
    </source>
</reference>
<keyword evidence="9" id="KW-1185">Reference proteome</keyword>
<protein>
    <recommendedName>
        <fullName evidence="4 6">dTDP-4-dehydrorhamnose reductase</fullName>
        <ecNumber evidence="3 6">1.1.1.133</ecNumber>
    </recommendedName>
</protein>
<dbReference type="Gene3D" id="3.40.50.720">
    <property type="entry name" value="NAD(P)-binding Rossmann-like Domain"/>
    <property type="match status" value="1"/>
</dbReference>
<dbReference type="EMBL" id="CP015772">
    <property type="protein sequence ID" value="ANH81919.1"/>
    <property type="molecule type" value="Genomic_DNA"/>
</dbReference>
<evidence type="ECO:0000256" key="6">
    <source>
        <dbReference type="RuleBase" id="RU364082"/>
    </source>
</evidence>
<accession>A0A1A9I4E6</accession>
<dbReference type="KEGG" id="nia:A8C56_13910"/>
<organism evidence="8 9">
    <name type="scientific">Niabella ginsenosidivorans</name>
    <dbReference type="NCBI Taxonomy" id="1176587"/>
    <lineage>
        <taxon>Bacteria</taxon>
        <taxon>Pseudomonadati</taxon>
        <taxon>Bacteroidota</taxon>
        <taxon>Chitinophagia</taxon>
        <taxon>Chitinophagales</taxon>
        <taxon>Chitinophagaceae</taxon>
        <taxon>Niabella</taxon>
    </lineage>
</organism>
<proteinExistence type="inferred from homology"/>
<evidence type="ECO:0000313" key="9">
    <source>
        <dbReference type="Proteomes" id="UP000077667"/>
    </source>
</evidence>
<evidence type="ECO:0000313" key="8">
    <source>
        <dbReference type="EMBL" id="ANH81919.1"/>
    </source>
</evidence>
<evidence type="ECO:0000256" key="1">
    <source>
        <dbReference type="ARBA" id="ARBA00004781"/>
    </source>
</evidence>
<dbReference type="Pfam" id="PF04321">
    <property type="entry name" value="RmlD_sub_bind"/>
    <property type="match status" value="1"/>
</dbReference>
<evidence type="ECO:0000256" key="4">
    <source>
        <dbReference type="ARBA" id="ARBA00017099"/>
    </source>
</evidence>
<comment type="pathway">
    <text evidence="1 6">Carbohydrate biosynthesis; dTDP-L-rhamnose biosynthesis.</text>
</comment>
<comment type="function">
    <text evidence="6">Catalyzes the reduction of dTDP-6-deoxy-L-lyxo-4-hexulose to yield dTDP-L-rhamnose.</text>
</comment>
<dbReference type="OrthoDB" id="9803892at2"/>